<proteinExistence type="predicted"/>
<feature type="region of interest" description="Disordered" evidence="1">
    <location>
        <begin position="1"/>
        <end position="37"/>
    </location>
</feature>
<organism evidence="2 3">
    <name type="scientific">Leishmania tarentolae</name>
    <name type="common">Sauroleishmania tarentolae</name>
    <dbReference type="NCBI Taxonomy" id="5689"/>
    <lineage>
        <taxon>Eukaryota</taxon>
        <taxon>Discoba</taxon>
        <taxon>Euglenozoa</taxon>
        <taxon>Kinetoplastea</taxon>
        <taxon>Metakinetoplastina</taxon>
        <taxon>Trypanosomatida</taxon>
        <taxon>Trypanosomatidae</taxon>
        <taxon>Leishmaniinae</taxon>
        <taxon>Leishmania</taxon>
        <taxon>lizard Leishmania</taxon>
    </lineage>
</organism>
<dbReference type="AlphaFoldDB" id="A0A640KXF6"/>
<feature type="compositionally biased region" description="Low complexity" evidence="1">
    <location>
        <begin position="387"/>
        <end position="397"/>
    </location>
</feature>
<feature type="region of interest" description="Disordered" evidence="1">
    <location>
        <begin position="44"/>
        <end position="63"/>
    </location>
</feature>
<gene>
    <name evidence="2" type="ORF">LtaPh_3660000</name>
</gene>
<dbReference type="Proteomes" id="UP000419144">
    <property type="component" value="Unassembled WGS sequence"/>
</dbReference>
<dbReference type="VEuPathDB" id="TriTrypDB:LtaPh_3660000"/>
<dbReference type="OrthoDB" id="272006at2759"/>
<evidence type="ECO:0000256" key="1">
    <source>
        <dbReference type="SAM" id="MobiDB-lite"/>
    </source>
</evidence>
<feature type="region of interest" description="Disordered" evidence="1">
    <location>
        <begin position="447"/>
        <end position="480"/>
    </location>
</feature>
<protein>
    <recommendedName>
        <fullName evidence="4">Flagellum targeting protein kharon1</fullName>
    </recommendedName>
</protein>
<accession>A0A640KXF6</accession>
<feature type="compositionally biased region" description="Polar residues" evidence="1">
    <location>
        <begin position="1"/>
        <end position="12"/>
    </location>
</feature>
<name>A0A640KXF6_LEITA</name>
<sequence>MTSVMAHQTSPPRSGEPASMSTRQRARQNRSGENAARLLMGMDLANEDAERKPNTGRQHCAAPRNNFSSPCEFFGGPRHPPRMVTGIRRNPNSNADSVGMMLTDEYFMKGSDNVSAGPNRGAQRRKSSYGSASFANGAYGAPAKRGEGQAREKKARRKINSKNASSGPFHCQDGLTNNCIVTAPEAPWRCGVKITHPQGVMEAPYFEDNDPRPPRDTPPVTGKRHLKPPHRDAPMFGQIGHLTETEEEQMQGVLPPCHKTSNRANESVDVLNLHCYTADELNERPQPFKQLGPRKCSAQELPPKKPPVIRPINTPAKQEHDVLGTGRWGSPEKEQPRGLGRGSCRPPRDTANLFHGGVMPRDDRYDSRRCSTQAGSQRSSSRRNSRASRPAPRSSRAVQPYYVNSRNGSPRKREDPVFEDNYRPHKIMFKKNAGTPNLLRYYDPTIDPAPASPPKGPIPRSNMESKLDDSNTPYVMGKGRGEFYQNSQSTIALV</sequence>
<reference evidence="2" key="1">
    <citation type="submission" date="2019-11" db="EMBL/GenBank/DDBJ databases">
        <title>Leishmania tarentolae CDS.</title>
        <authorList>
            <person name="Goto Y."/>
            <person name="Yamagishi J."/>
        </authorList>
    </citation>
    <scope>NUCLEOTIDE SEQUENCE [LARGE SCALE GENOMIC DNA]</scope>
    <source>
        <strain evidence="2">Parrot Tar II</strain>
    </source>
</reference>
<feature type="region of interest" description="Disordered" evidence="1">
    <location>
        <begin position="203"/>
        <end position="236"/>
    </location>
</feature>
<keyword evidence="3" id="KW-1185">Reference proteome</keyword>
<feature type="region of interest" description="Disordered" evidence="1">
    <location>
        <begin position="285"/>
        <end position="418"/>
    </location>
</feature>
<dbReference type="EMBL" id="BLBS01000057">
    <property type="protein sequence ID" value="GET93684.1"/>
    <property type="molecule type" value="Genomic_DNA"/>
</dbReference>
<feature type="region of interest" description="Disordered" evidence="1">
    <location>
        <begin position="113"/>
        <end position="174"/>
    </location>
</feature>
<evidence type="ECO:0000313" key="2">
    <source>
        <dbReference type="EMBL" id="GET93684.1"/>
    </source>
</evidence>
<evidence type="ECO:0008006" key="4">
    <source>
        <dbReference type="Google" id="ProtNLM"/>
    </source>
</evidence>
<evidence type="ECO:0000313" key="3">
    <source>
        <dbReference type="Proteomes" id="UP000419144"/>
    </source>
</evidence>
<comment type="caution">
    <text evidence="2">The sequence shown here is derived from an EMBL/GenBank/DDBJ whole genome shotgun (WGS) entry which is preliminary data.</text>
</comment>
<feature type="compositionally biased region" description="Basic and acidic residues" evidence="1">
    <location>
        <begin position="360"/>
        <end position="369"/>
    </location>
</feature>